<dbReference type="GO" id="GO:0050281">
    <property type="term" value="F:L-serine-glyoxylate transaminase activity"/>
    <property type="evidence" value="ECO:0007669"/>
    <property type="project" value="UniProtKB-EC"/>
</dbReference>
<gene>
    <name evidence="4" type="primary">agxT</name>
    <name evidence="4" type="ordered locus">CVAR_1340</name>
</gene>
<dbReference type="Proteomes" id="UP000006659">
    <property type="component" value="Chromosome"/>
</dbReference>
<dbReference type="AlphaFoldDB" id="G0HCE3"/>
<dbReference type="InterPro" id="IPR015421">
    <property type="entry name" value="PyrdxlP-dep_Trfase_major"/>
</dbReference>
<evidence type="ECO:0000256" key="2">
    <source>
        <dbReference type="ARBA" id="ARBA00022898"/>
    </source>
</evidence>
<dbReference type="InterPro" id="IPR000192">
    <property type="entry name" value="Aminotrans_V_dom"/>
</dbReference>
<feature type="domain" description="Aminotransferase class V" evidence="3">
    <location>
        <begin position="25"/>
        <end position="300"/>
    </location>
</feature>
<dbReference type="InterPro" id="IPR015422">
    <property type="entry name" value="PyrdxlP-dep_Trfase_small"/>
</dbReference>
<dbReference type="SUPFAM" id="SSF53383">
    <property type="entry name" value="PLP-dependent transferases"/>
    <property type="match status" value="1"/>
</dbReference>
<dbReference type="Gene3D" id="3.90.1150.10">
    <property type="entry name" value="Aspartate Aminotransferase, domain 1"/>
    <property type="match status" value="1"/>
</dbReference>
<accession>G0HCE3</accession>
<keyword evidence="2" id="KW-0663">Pyridoxal phosphate</keyword>
<keyword evidence="4" id="KW-0670">Pyruvate</keyword>
<evidence type="ECO:0000313" key="5">
    <source>
        <dbReference type="Proteomes" id="UP000006659"/>
    </source>
</evidence>
<organism evidence="4 5">
    <name type="scientific">Corynebacterium variabile (strain DSM 44702 / CIP 107183 / JCM 12073 / NCIMB 30131)</name>
    <name type="common">Corynebacterium mooreparkense</name>
    <dbReference type="NCBI Taxonomy" id="858619"/>
    <lineage>
        <taxon>Bacteria</taxon>
        <taxon>Bacillati</taxon>
        <taxon>Actinomycetota</taxon>
        <taxon>Actinomycetes</taxon>
        <taxon>Mycobacteriales</taxon>
        <taxon>Corynebacteriaceae</taxon>
        <taxon>Corynebacterium</taxon>
    </lineage>
</organism>
<dbReference type="GO" id="GO:0019265">
    <property type="term" value="P:glycine biosynthetic process, by transamination of glyoxylate"/>
    <property type="evidence" value="ECO:0007669"/>
    <property type="project" value="TreeGrafter"/>
</dbReference>
<proteinExistence type="predicted"/>
<dbReference type="InterPro" id="IPR015424">
    <property type="entry name" value="PyrdxlP-dep_Trfase"/>
</dbReference>
<evidence type="ECO:0000259" key="3">
    <source>
        <dbReference type="Pfam" id="PF00266"/>
    </source>
</evidence>
<name>G0HCE3_CORVD</name>
<dbReference type="EC" id="2.6.1.45" evidence="4"/>
<dbReference type="STRING" id="858619.CVAR_1340"/>
<reference evidence="4 5" key="1">
    <citation type="journal article" date="2011" name="BMC Genomics">
        <title>Complete genome sequence of Corynebacterium variabile DSM 44702 isolated from the surface of smear-ripened cheeses and insights into cheese ripening and flavor generation.</title>
        <authorList>
            <person name="Schroeder J."/>
            <person name="Maus I."/>
            <person name="Trost E."/>
            <person name="Tauch A."/>
        </authorList>
    </citation>
    <scope>NUCLEOTIDE SEQUENCE [LARGE SCALE GENOMIC DNA]</scope>
    <source>
        <strain evidence="5">DSM 44702 / JCM 12073 / NCIMB 30131</strain>
    </source>
</reference>
<dbReference type="eggNOG" id="COG0075">
    <property type="taxonomic scope" value="Bacteria"/>
</dbReference>
<dbReference type="HOGENOM" id="CLU_044792_0_0_11"/>
<dbReference type="Gene3D" id="3.40.640.10">
    <property type="entry name" value="Type I PLP-dependent aspartate aminotransferase-like (Major domain)"/>
    <property type="match status" value="1"/>
</dbReference>
<dbReference type="GO" id="GO:0008453">
    <property type="term" value="F:alanine-glyoxylate transaminase activity"/>
    <property type="evidence" value="ECO:0007669"/>
    <property type="project" value="TreeGrafter"/>
</dbReference>
<dbReference type="EMBL" id="CP002917">
    <property type="protein sequence ID" value="AEK36696.1"/>
    <property type="molecule type" value="Genomic_DNA"/>
</dbReference>
<dbReference type="Pfam" id="PF00266">
    <property type="entry name" value="Aminotran_5"/>
    <property type="match status" value="1"/>
</dbReference>
<evidence type="ECO:0000256" key="1">
    <source>
        <dbReference type="ARBA" id="ARBA00001933"/>
    </source>
</evidence>
<dbReference type="PANTHER" id="PTHR21152:SF40">
    <property type="entry name" value="ALANINE--GLYOXYLATE AMINOTRANSFERASE"/>
    <property type="match status" value="1"/>
</dbReference>
<sequence length="379" mass="40413">MLPMTLPHTDIDPDGLLEYSVVFTDRSLNHMSKRFVGVMQDIISVLKDAYDASAVAIVPGGGSYGMEAVARQLVTGRKTLIVRNGLFSFRWSQIIDAGKITDDVTVLTASQAEDATTSPWSPAPIDEVTATIREQKPQVVIAPHVETAAGIQLPDDYLRALGEAAHEVGALFVLDCVASGASWVSMTDTGVDVLVSAPQKGWSGTPCAGYIMLSEAGRKAVEETTSTSFAIDLKKWLTIAESYVEGTTPYHATMPTDSLAHNAELMVEAREIGLEKLRAAQIELGAKVTELLTSRGITPIAAEGFAAPSVIVAYTDDPAVKSGAKFKEAGIQVASGVPLQCGEREDFSTFRLGLFGLDKLQDVDGTVERLRAGLDKLGL</sequence>
<dbReference type="GO" id="GO:0004760">
    <property type="term" value="F:L-serine-pyruvate transaminase activity"/>
    <property type="evidence" value="ECO:0007669"/>
    <property type="project" value="TreeGrafter"/>
</dbReference>
<evidence type="ECO:0000313" key="4">
    <source>
        <dbReference type="EMBL" id="AEK36696.1"/>
    </source>
</evidence>
<dbReference type="KEGG" id="cva:CVAR_1340"/>
<comment type="cofactor">
    <cofactor evidence="1">
        <name>pyridoxal 5'-phosphate</name>
        <dbReference type="ChEBI" id="CHEBI:597326"/>
    </cofactor>
</comment>
<dbReference type="PANTHER" id="PTHR21152">
    <property type="entry name" value="AMINOTRANSFERASE CLASS V"/>
    <property type="match status" value="1"/>
</dbReference>
<keyword evidence="4" id="KW-0808">Transferase</keyword>
<protein>
    <submittedName>
        <fullName evidence="4">Serine-pyruvate aminotransferase</fullName>
        <ecNumber evidence="4">2.6.1.45</ecNumber>
    </submittedName>
</protein>
<keyword evidence="4" id="KW-0032">Aminotransferase</keyword>